<dbReference type="Proteomes" id="UP000830055">
    <property type="component" value="Chromosome"/>
</dbReference>
<accession>A0ABN6M711</accession>
<gene>
    <name evidence="1" type="ORF">DPPLL_30330</name>
</gene>
<dbReference type="RefSeq" id="WP_284152005.1">
    <property type="nucleotide sequence ID" value="NZ_AP025516.1"/>
</dbReference>
<evidence type="ECO:0000313" key="1">
    <source>
        <dbReference type="EMBL" id="BDD88668.1"/>
    </source>
</evidence>
<sequence>MRPTLKDFKKKALSNPVIKEEYKRLAPSYERRRQLLKIRKEAELVQDKKD</sequence>
<evidence type="ECO:0000313" key="2">
    <source>
        <dbReference type="Proteomes" id="UP000830055"/>
    </source>
</evidence>
<reference evidence="1 2" key="1">
    <citation type="submission" date="2022-01" db="EMBL/GenBank/DDBJ databases">
        <title>Desulfofustis limnae sp. nov., a novel mesophilic sulfate-reducing bacterium isolated from marsh soil.</title>
        <authorList>
            <person name="Watanabe M."/>
            <person name="Takahashi A."/>
            <person name="Kojima H."/>
            <person name="Fukui M."/>
        </authorList>
    </citation>
    <scope>NUCLEOTIDE SEQUENCE [LARGE SCALE GENOMIC DNA]</scope>
    <source>
        <strain evidence="1 2">PPLL</strain>
    </source>
</reference>
<keyword evidence="2" id="KW-1185">Reference proteome</keyword>
<evidence type="ECO:0008006" key="3">
    <source>
        <dbReference type="Google" id="ProtNLM"/>
    </source>
</evidence>
<name>A0ABN6M711_9BACT</name>
<proteinExistence type="predicted"/>
<organism evidence="1 2">
    <name type="scientific">Desulfofustis limnaeus</name>
    <dbReference type="NCBI Taxonomy" id="2740163"/>
    <lineage>
        <taxon>Bacteria</taxon>
        <taxon>Pseudomonadati</taxon>
        <taxon>Thermodesulfobacteriota</taxon>
        <taxon>Desulfobulbia</taxon>
        <taxon>Desulfobulbales</taxon>
        <taxon>Desulfocapsaceae</taxon>
        <taxon>Desulfofustis</taxon>
    </lineage>
</organism>
<dbReference type="EMBL" id="AP025516">
    <property type="protein sequence ID" value="BDD88668.1"/>
    <property type="molecule type" value="Genomic_DNA"/>
</dbReference>
<protein>
    <recommendedName>
        <fullName evidence="3">30S ribosomal protein S21</fullName>
    </recommendedName>
</protein>